<dbReference type="RefSeq" id="XP_070859730.1">
    <property type="nucleotide sequence ID" value="XM_071001904.1"/>
</dbReference>
<dbReference type="GeneID" id="98116868"/>
<dbReference type="Gene3D" id="3.90.550.10">
    <property type="entry name" value="Spore Coat Polysaccharide Biosynthesis Protein SpsA, Chain A"/>
    <property type="match status" value="1"/>
</dbReference>
<proteinExistence type="inferred from homology"/>
<gene>
    <name evidence="7" type="ORF">HOO65_030051</name>
</gene>
<evidence type="ECO:0000259" key="6">
    <source>
        <dbReference type="Pfam" id="PF00535"/>
    </source>
</evidence>
<feature type="compositionally biased region" description="Gly residues" evidence="5">
    <location>
        <begin position="246"/>
        <end position="265"/>
    </location>
</feature>
<dbReference type="PANTHER" id="PTHR43398">
    <property type="entry name" value="DOLICHOL-PHOSPHATE MANNOSYLTRANSFERASE SUBUNIT 1"/>
    <property type="match status" value="1"/>
</dbReference>
<name>A0ABR4MJS5_9PEZI</name>
<feature type="region of interest" description="Disordered" evidence="5">
    <location>
        <begin position="222"/>
        <end position="376"/>
    </location>
</feature>
<keyword evidence="8" id="KW-1185">Reference proteome</keyword>
<comment type="similarity">
    <text evidence="1">Belongs to the glycosyltransferase 2 family.</text>
</comment>
<reference evidence="7 8" key="1">
    <citation type="submission" date="2020-05" db="EMBL/GenBank/DDBJ databases">
        <title>Ceratocystis lukuohia genome.</title>
        <authorList>
            <person name="Harrington T.C."/>
            <person name="Kim K."/>
            <person name="Mayers C.G."/>
        </authorList>
    </citation>
    <scope>NUCLEOTIDE SEQUENCE [LARGE SCALE GENOMIC DNA]</scope>
    <source>
        <strain evidence="7 8">C4212</strain>
    </source>
</reference>
<evidence type="ECO:0000256" key="5">
    <source>
        <dbReference type="SAM" id="MobiDB-lite"/>
    </source>
</evidence>
<sequence>MTSTDKYSIILPTYNERKNLPIITWLLNRTFTENNLDWQLIIVDDGSPDGTQVVAEQLVKAYAPHVILKTRTGKLGLGTAYVHGLQFVTGNFVIIMDADFSHHPKFIPRMVALQKTRDYDIVTGTRYAGDGGVYGWDLRRKLVSRGANLFADTVLSPGVSDLTGSFRLYKRSVLQKVIESTESKGYTFQMEMMVRAKAMGCTVAEVPISFVDRVYGESKLGGDEIVDDMPFTTSRGSTRGSRRGGRSGSSGGNGNGNGNGDGNGTFRGTHTSSSWRDTRLGSSGSGSGSFGGNMGAGGGNGSTGRPSRDRERSPAGNSSRPIHGNNGGFGRNSDSHTGASSGRDAGRTMSNSWGRLKPVNTDPLDELGLPSKGDTRLLDSKTQERYYTKIVERYMSFCSKAGQRDELLRRFAALDLQDSNPTLRSLSGNYHHDSTATNAPLAFAPLTSSATDQHASVTASEPITSPNNNKDLSMVVSALRKLREGIVSSKRADNFAVQAYLFCIRLCVLVQHPEGYQPAALHLLRRIHPLSSLTSSELTEVVGYLVLDAACRRAQLAEAYAMRREYKLNDPKIDALLQALAQDNYVLFRKVKGSVDSHKARIMDFAEKDIRGHMLKCLGRAYFTVDRTSLETTSGASWEMLTKEHGVGWELEGQTVVIRRVKQR</sequence>
<dbReference type="EMBL" id="JABSNW010000003">
    <property type="protein sequence ID" value="KAL2888550.1"/>
    <property type="molecule type" value="Genomic_DNA"/>
</dbReference>
<dbReference type="Pfam" id="PF00535">
    <property type="entry name" value="Glycos_transf_2"/>
    <property type="match status" value="1"/>
</dbReference>
<dbReference type="CDD" id="cd06442">
    <property type="entry name" value="DPM1_like"/>
    <property type="match status" value="1"/>
</dbReference>
<evidence type="ECO:0000313" key="7">
    <source>
        <dbReference type="EMBL" id="KAL2888550.1"/>
    </source>
</evidence>
<evidence type="ECO:0000256" key="2">
    <source>
        <dbReference type="ARBA" id="ARBA00012704"/>
    </source>
</evidence>
<organism evidence="7 8">
    <name type="scientific">Ceratocystis lukuohia</name>
    <dbReference type="NCBI Taxonomy" id="2019550"/>
    <lineage>
        <taxon>Eukaryota</taxon>
        <taxon>Fungi</taxon>
        <taxon>Dikarya</taxon>
        <taxon>Ascomycota</taxon>
        <taxon>Pezizomycotina</taxon>
        <taxon>Sordariomycetes</taxon>
        <taxon>Hypocreomycetidae</taxon>
        <taxon>Microascales</taxon>
        <taxon>Ceratocystidaceae</taxon>
        <taxon>Ceratocystis</taxon>
    </lineage>
</organism>
<evidence type="ECO:0000313" key="8">
    <source>
        <dbReference type="Proteomes" id="UP001610728"/>
    </source>
</evidence>
<comment type="caution">
    <text evidence="7">The sequence shown here is derived from an EMBL/GenBank/DDBJ whole genome shotgun (WGS) entry which is preliminary data.</text>
</comment>
<dbReference type="Proteomes" id="UP001610728">
    <property type="component" value="Unassembled WGS sequence"/>
</dbReference>
<dbReference type="SUPFAM" id="SSF53448">
    <property type="entry name" value="Nucleotide-diphospho-sugar transferases"/>
    <property type="match status" value="1"/>
</dbReference>
<accession>A0ABR4MJS5</accession>
<keyword evidence="3" id="KW-0328">Glycosyltransferase</keyword>
<feature type="compositionally biased region" description="Gly residues" evidence="5">
    <location>
        <begin position="283"/>
        <end position="302"/>
    </location>
</feature>
<evidence type="ECO:0000256" key="3">
    <source>
        <dbReference type="ARBA" id="ARBA00022676"/>
    </source>
</evidence>
<protein>
    <recommendedName>
        <fullName evidence="2">dolichyl-phosphate beta-D-mannosyltransferase</fullName>
        <ecNumber evidence="2">2.4.1.83</ecNumber>
    </recommendedName>
</protein>
<dbReference type="InterPro" id="IPR001173">
    <property type="entry name" value="Glyco_trans_2-like"/>
</dbReference>
<dbReference type="EC" id="2.4.1.83" evidence="2"/>
<evidence type="ECO:0000256" key="1">
    <source>
        <dbReference type="ARBA" id="ARBA00006739"/>
    </source>
</evidence>
<keyword evidence="4" id="KW-0808">Transferase</keyword>
<dbReference type="InterPro" id="IPR029044">
    <property type="entry name" value="Nucleotide-diphossugar_trans"/>
</dbReference>
<feature type="domain" description="Glycosyltransferase 2-like" evidence="6">
    <location>
        <begin position="8"/>
        <end position="177"/>
    </location>
</feature>
<dbReference type="PANTHER" id="PTHR43398:SF1">
    <property type="entry name" value="DOLICHOL-PHOSPHATE MANNOSYLTRANSFERASE SUBUNIT 1"/>
    <property type="match status" value="1"/>
</dbReference>
<evidence type="ECO:0000256" key="4">
    <source>
        <dbReference type="ARBA" id="ARBA00022679"/>
    </source>
</evidence>
<dbReference type="InterPro" id="IPR039528">
    <property type="entry name" value="DPM1-like"/>
</dbReference>